<dbReference type="EMBL" id="HBIX01003053">
    <property type="protein sequence ID" value="CAE0709606.1"/>
    <property type="molecule type" value="Transcribed_RNA"/>
</dbReference>
<protein>
    <recommendedName>
        <fullName evidence="1">Methyltransferase FkbM domain-containing protein</fullName>
    </recommendedName>
</protein>
<dbReference type="AlphaFoldDB" id="A0A7S4AAX8"/>
<accession>A0A7S4AAX8</accession>
<evidence type="ECO:0000259" key="1">
    <source>
        <dbReference type="Pfam" id="PF05050"/>
    </source>
</evidence>
<reference evidence="2" key="1">
    <citation type="submission" date="2021-01" db="EMBL/GenBank/DDBJ databases">
        <authorList>
            <person name="Corre E."/>
            <person name="Pelletier E."/>
            <person name="Niang G."/>
            <person name="Scheremetjew M."/>
            <person name="Finn R."/>
            <person name="Kale V."/>
            <person name="Holt S."/>
            <person name="Cochrane G."/>
            <person name="Meng A."/>
            <person name="Brown T."/>
            <person name="Cohen L."/>
        </authorList>
    </citation>
    <scope>NUCLEOTIDE SEQUENCE</scope>
    <source>
        <strain evidence="2">10249 10 AB</strain>
    </source>
</reference>
<dbReference type="Pfam" id="PF05050">
    <property type="entry name" value="Methyltransf_21"/>
    <property type="match status" value="1"/>
</dbReference>
<dbReference type="Gene3D" id="3.40.50.150">
    <property type="entry name" value="Vaccinia Virus protein VP39"/>
    <property type="match status" value="1"/>
</dbReference>
<dbReference type="InterPro" id="IPR006342">
    <property type="entry name" value="FkbM_mtfrase"/>
</dbReference>
<dbReference type="InterPro" id="IPR029063">
    <property type="entry name" value="SAM-dependent_MTases_sf"/>
</dbReference>
<evidence type="ECO:0000313" key="2">
    <source>
        <dbReference type="EMBL" id="CAE0709606.1"/>
    </source>
</evidence>
<proteinExistence type="predicted"/>
<sequence length="406" mass="45147">MTLPQISKKNDGSSSRTTMIATVAVVGIILVCLNQEQTYTTTMDRTLLRTTGPSSNERRRSMMEWRESTKKECSELIETVGKHTGGAAIDQKETLERSLVSRMSVNTQPSTISASKDNPYRRCPNAFIDLGTNIGDSVGYFVDNAIDVCSPMWARDNPKTKLNARFPRPHLDVTTLEFHHRGSKPNPLFGLLQQLMTGSPMATSENFCVYGMEGNPTFTERLTKLENFISDMNPRPVQHVHIFTESVVTAKDEPTKLYLDKTSIEQNFWGSSILSSQQDAVKSANELNSGNVFSADVMGISLSTMVQSTMMALKEDATVEEQSGGILIVKMDVEGAEYQVLKEVAASGVLCKLKELGNRVVLVVEYHHMSITDKAERQREKDGHQDAVKKLENCGVEFQKLHANWA</sequence>
<name>A0A7S4AAX8_9STRA</name>
<feature type="domain" description="Methyltransferase FkbM" evidence="1">
    <location>
        <begin position="300"/>
        <end position="395"/>
    </location>
</feature>
<organism evidence="2">
    <name type="scientific">Pseudo-nitzschia australis</name>
    <dbReference type="NCBI Taxonomy" id="44445"/>
    <lineage>
        <taxon>Eukaryota</taxon>
        <taxon>Sar</taxon>
        <taxon>Stramenopiles</taxon>
        <taxon>Ochrophyta</taxon>
        <taxon>Bacillariophyta</taxon>
        <taxon>Bacillariophyceae</taxon>
        <taxon>Bacillariophycidae</taxon>
        <taxon>Bacillariales</taxon>
        <taxon>Bacillariaceae</taxon>
        <taxon>Pseudo-nitzschia</taxon>
    </lineage>
</organism>
<gene>
    <name evidence="2" type="ORF">PAUS00366_LOCUS2326</name>
</gene>